<protein>
    <submittedName>
        <fullName evidence="1">Uncharacterized protein</fullName>
    </submittedName>
</protein>
<evidence type="ECO:0000313" key="2">
    <source>
        <dbReference type="Proteomes" id="UP001180503"/>
    </source>
</evidence>
<comment type="caution">
    <text evidence="1">The sequence shown here is derived from an EMBL/GenBank/DDBJ whole genome shotgun (WGS) entry which is preliminary data.</text>
</comment>
<name>A0ABU2QS46_9ACTN</name>
<sequence>PFHAITGLLRAGFGVEDLDREAARAKLRAQIPDDTTESLELLDDLLGIGDPDVVLPVIDPDARRRRLTTLVNAASLARSTPAIYVVEDVHWVDSVSESMLSDFLLVTPQTPSLVVITYRPEYHGALSHVHGAQTIVLAP</sequence>
<gene>
    <name evidence="1" type="ORF">RM528_36165</name>
</gene>
<evidence type="ECO:0000313" key="1">
    <source>
        <dbReference type="EMBL" id="MDT0407277.1"/>
    </source>
</evidence>
<organism evidence="1 2">
    <name type="scientific">Streptomyces edwardsiae</name>
    <dbReference type="NCBI Taxonomy" id="3075527"/>
    <lineage>
        <taxon>Bacteria</taxon>
        <taxon>Bacillati</taxon>
        <taxon>Actinomycetota</taxon>
        <taxon>Actinomycetes</taxon>
        <taxon>Kitasatosporales</taxon>
        <taxon>Streptomycetaceae</taxon>
        <taxon>Streptomyces</taxon>
    </lineage>
</organism>
<feature type="non-terminal residue" evidence="1">
    <location>
        <position position="1"/>
    </location>
</feature>
<dbReference type="Proteomes" id="UP001180503">
    <property type="component" value="Unassembled WGS sequence"/>
</dbReference>
<dbReference type="EMBL" id="JAVRFB010000528">
    <property type="protein sequence ID" value="MDT0407277.1"/>
    <property type="molecule type" value="Genomic_DNA"/>
</dbReference>
<reference evidence="2" key="1">
    <citation type="submission" date="2023-07" db="EMBL/GenBank/DDBJ databases">
        <title>30 novel species of actinomycetes from the DSMZ collection.</title>
        <authorList>
            <person name="Nouioui I."/>
        </authorList>
    </citation>
    <scope>NUCLEOTIDE SEQUENCE [LARGE SCALE GENOMIC DNA]</scope>
    <source>
        <strain evidence="2">DSM 41635</strain>
    </source>
</reference>
<proteinExistence type="predicted"/>
<accession>A0ABU2QS46</accession>
<feature type="non-terminal residue" evidence="1">
    <location>
        <position position="139"/>
    </location>
</feature>